<protein>
    <submittedName>
        <fullName evidence="3">Peptidase M61</fullName>
    </submittedName>
</protein>
<keyword evidence="4" id="KW-1185">Reference proteome</keyword>
<dbReference type="InterPro" id="IPR040756">
    <property type="entry name" value="Peptidase_M61_N"/>
</dbReference>
<dbReference type="EMBL" id="JACVXD010000001">
    <property type="protein sequence ID" value="MBD0823095.1"/>
    <property type="molecule type" value="Genomic_DNA"/>
</dbReference>
<dbReference type="RefSeq" id="WP_188222394.1">
    <property type="nucleotide sequence ID" value="NZ_JACVXD010000001.1"/>
</dbReference>
<gene>
    <name evidence="3" type="ORF">ICJ85_03590</name>
</gene>
<evidence type="ECO:0000313" key="4">
    <source>
        <dbReference type="Proteomes" id="UP000621516"/>
    </source>
</evidence>
<dbReference type="Pfam" id="PF17899">
    <property type="entry name" value="Peptidase_M61_N"/>
    <property type="match status" value="1"/>
</dbReference>
<dbReference type="SUPFAM" id="SSF50156">
    <property type="entry name" value="PDZ domain-like"/>
    <property type="match status" value="1"/>
</dbReference>
<dbReference type="Pfam" id="PF05299">
    <property type="entry name" value="Peptidase_M61"/>
    <property type="match status" value="1"/>
</dbReference>
<comment type="caution">
    <text evidence="3">The sequence shown here is derived from an EMBL/GenBank/DDBJ whole genome shotgun (WGS) entry which is preliminary data.</text>
</comment>
<dbReference type="Proteomes" id="UP000621516">
    <property type="component" value="Unassembled WGS sequence"/>
</dbReference>
<evidence type="ECO:0000313" key="3">
    <source>
        <dbReference type="EMBL" id="MBD0823095.1"/>
    </source>
</evidence>
<dbReference type="InterPro" id="IPR007963">
    <property type="entry name" value="Peptidase_M61_catalytic"/>
</dbReference>
<reference evidence="3 4" key="1">
    <citation type="journal article" date="2018" name="J. Microbiol.">
        <title>Aestuariibaculum marinum sp. nov., a marine bacterium isolated from seawater in South Korea.</title>
        <authorList>
            <person name="Choi J."/>
            <person name="Lee D."/>
            <person name="Jang J.H."/>
            <person name="Cha S."/>
            <person name="Seo T."/>
        </authorList>
    </citation>
    <scope>NUCLEOTIDE SEQUENCE [LARGE SCALE GENOMIC DNA]</scope>
    <source>
        <strain evidence="3 4">IP7</strain>
    </source>
</reference>
<feature type="domain" description="Peptidase M61 N-terminal" evidence="2">
    <location>
        <begin position="38"/>
        <end position="221"/>
    </location>
</feature>
<accession>A0A8J6PXZ7</accession>
<dbReference type="PROSITE" id="PS51257">
    <property type="entry name" value="PROKAR_LIPOPROTEIN"/>
    <property type="match status" value="1"/>
</dbReference>
<proteinExistence type="predicted"/>
<organism evidence="3 4">
    <name type="scientific">Aestuariibaculum marinum</name>
    <dbReference type="NCBI Taxonomy" id="2683592"/>
    <lineage>
        <taxon>Bacteria</taxon>
        <taxon>Pseudomonadati</taxon>
        <taxon>Bacteroidota</taxon>
        <taxon>Flavobacteriia</taxon>
        <taxon>Flavobacteriales</taxon>
        <taxon>Flavobacteriaceae</taxon>
    </lineage>
</organism>
<dbReference type="SUPFAM" id="SSF55486">
    <property type="entry name" value="Metalloproteases ('zincins'), catalytic domain"/>
    <property type="match status" value="1"/>
</dbReference>
<name>A0A8J6PXZ7_9FLAO</name>
<dbReference type="Gene3D" id="1.10.390.10">
    <property type="entry name" value="Neutral Protease Domain 2"/>
    <property type="match status" value="1"/>
</dbReference>
<sequence>MNTKPITALLAAILMASCGTSKKSSSDLAVNAPIETFINLSHVVNDKAPVTINPGRFTTQTVTYRLPRVIQGTYSVSDFGKYVDDFKAFDYDGNEMPVVKTDENTWTIDNAKKLDKITYLVNDTFDIEEVGGIGNEQPFSPAGTNIEQTNDVLNLHGFIGYFDSLKSNQYKLDVTAPSNFTRSSALEQVATKTSEDGRFVTTSYFASRYFDITDNPMFYGNLSVEEFQVGDIKIVLSVYSPNKVHSAQSLKETIFKMMKAQKTFLGDINSTPRYDIFLYLSEGLPESPKGYGALEHHTSTVVVLPEASSDEELAESMIDVVSHEFFHIVTPLSVHSEDVHYFDYNNPTFSKHLWMYEGVTEYFATLFQVNQDLVSEADFYNKIIQKIQMSKTMDDAMSFTIMSENVLKDPYKDQYLNVYQKGALIGMCIDIMLREESNGERGILWLMKELSNKYGKDKPFEDDKLIDEIVAMTYPSLGEFFNSHVIGDIPIDYNMFLNKVGLELGEGEIPTNYVFNGGALIFSADPQAGKIFFSEAVKDNSFWNDNGVQPGDVLKTVNGTELTMQNANQILQLMFSWNPGQEIEVILDRNGEDVVLKTTTIQSYTTGEGIMEKEDATAQQVKLREAWLKG</sequence>
<feature type="domain" description="Peptidase M61 catalytic" evidence="1">
    <location>
        <begin position="317"/>
        <end position="425"/>
    </location>
</feature>
<dbReference type="Gene3D" id="2.30.42.10">
    <property type="match status" value="1"/>
</dbReference>
<dbReference type="InterPro" id="IPR027268">
    <property type="entry name" value="Peptidase_M4/M1_CTD_sf"/>
</dbReference>
<dbReference type="Gene3D" id="2.60.40.3650">
    <property type="match status" value="1"/>
</dbReference>
<dbReference type="AlphaFoldDB" id="A0A8J6PXZ7"/>
<evidence type="ECO:0000259" key="1">
    <source>
        <dbReference type="Pfam" id="PF05299"/>
    </source>
</evidence>
<evidence type="ECO:0000259" key="2">
    <source>
        <dbReference type="Pfam" id="PF17899"/>
    </source>
</evidence>
<dbReference type="InterPro" id="IPR036034">
    <property type="entry name" value="PDZ_sf"/>
</dbReference>